<name>A0A0A9D0X8_ARUDO</name>
<keyword evidence="1" id="KW-1133">Transmembrane helix</keyword>
<proteinExistence type="predicted"/>
<dbReference type="AlphaFoldDB" id="A0A0A9D0X8"/>
<reference evidence="2" key="1">
    <citation type="submission" date="2014-09" db="EMBL/GenBank/DDBJ databases">
        <authorList>
            <person name="Magalhaes I.L.F."/>
            <person name="Oliveira U."/>
            <person name="Santos F.R."/>
            <person name="Vidigal T.H.D.A."/>
            <person name="Brescovit A.D."/>
            <person name="Santos A.J."/>
        </authorList>
    </citation>
    <scope>NUCLEOTIDE SEQUENCE</scope>
    <source>
        <tissue evidence="2">Shoot tissue taken approximately 20 cm above the soil surface</tissue>
    </source>
</reference>
<dbReference type="EMBL" id="GBRH01216404">
    <property type="protein sequence ID" value="JAD81491.1"/>
    <property type="molecule type" value="Transcribed_RNA"/>
</dbReference>
<sequence length="119" mass="13779">MEHPNHYIYTATMVLQYIISHPGLRYDQLFSFSVHFLYFILTYHWSIASYISGRGKGNGVELEPNRIAFESLKFRCGYCLCYGKKPPTDDENEVHVSAKIHGIFLLEKENTASSKNHFV</sequence>
<keyword evidence="1" id="KW-0472">Membrane</keyword>
<feature type="transmembrane region" description="Helical" evidence="1">
    <location>
        <begin position="29"/>
        <end position="48"/>
    </location>
</feature>
<reference evidence="2" key="2">
    <citation type="journal article" date="2015" name="Data Brief">
        <title>Shoot transcriptome of the giant reed, Arundo donax.</title>
        <authorList>
            <person name="Barrero R.A."/>
            <person name="Guerrero F.D."/>
            <person name="Moolhuijzen P."/>
            <person name="Goolsby J.A."/>
            <person name="Tidwell J."/>
            <person name="Bellgard S.E."/>
            <person name="Bellgard M.I."/>
        </authorList>
    </citation>
    <scope>NUCLEOTIDE SEQUENCE</scope>
    <source>
        <tissue evidence="2">Shoot tissue taken approximately 20 cm above the soil surface</tissue>
    </source>
</reference>
<keyword evidence="1" id="KW-0812">Transmembrane</keyword>
<accession>A0A0A9D0X8</accession>
<evidence type="ECO:0000256" key="1">
    <source>
        <dbReference type="SAM" id="Phobius"/>
    </source>
</evidence>
<protein>
    <submittedName>
        <fullName evidence="2">Uncharacterized protein</fullName>
    </submittedName>
</protein>
<organism evidence="2">
    <name type="scientific">Arundo donax</name>
    <name type="common">Giant reed</name>
    <name type="synonym">Donax arundinaceus</name>
    <dbReference type="NCBI Taxonomy" id="35708"/>
    <lineage>
        <taxon>Eukaryota</taxon>
        <taxon>Viridiplantae</taxon>
        <taxon>Streptophyta</taxon>
        <taxon>Embryophyta</taxon>
        <taxon>Tracheophyta</taxon>
        <taxon>Spermatophyta</taxon>
        <taxon>Magnoliopsida</taxon>
        <taxon>Liliopsida</taxon>
        <taxon>Poales</taxon>
        <taxon>Poaceae</taxon>
        <taxon>PACMAD clade</taxon>
        <taxon>Arundinoideae</taxon>
        <taxon>Arundineae</taxon>
        <taxon>Arundo</taxon>
    </lineage>
</organism>
<evidence type="ECO:0000313" key="2">
    <source>
        <dbReference type="EMBL" id="JAD81491.1"/>
    </source>
</evidence>